<dbReference type="STRING" id="543379.A0A232ELE8"/>
<dbReference type="GO" id="GO:0005739">
    <property type="term" value="C:mitochondrion"/>
    <property type="evidence" value="ECO:0007669"/>
    <property type="project" value="UniProtKB-SubCell"/>
</dbReference>
<evidence type="ECO:0000313" key="6">
    <source>
        <dbReference type="EMBL" id="OXU19189.1"/>
    </source>
</evidence>
<evidence type="ECO:0000256" key="3">
    <source>
        <dbReference type="ARBA" id="ARBA00023128"/>
    </source>
</evidence>
<dbReference type="GO" id="GO:0006120">
    <property type="term" value="P:mitochondrial electron transport, NADH to ubiquinone"/>
    <property type="evidence" value="ECO:0007669"/>
    <property type="project" value="TreeGrafter"/>
</dbReference>
<dbReference type="EMBL" id="NNAY01003564">
    <property type="protein sequence ID" value="OXU19189.1"/>
    <property type="molecule type" value="Genomic_DNA"/>
</dbReference>
<gene>
    <name evidence="6" type="ORF">TSAR_001957</name>
</gene>
<dbReference type="Pfam" id="PF08547">
    <property type="entry name" value="CIA30"/>
    <property type="match status" value="1"/>
</dbReference>
<keyword evidence="3" id="KW-0496">Mitochondrion</keyword>
<dbReference type="SUPFAM" id="SSF49785">
    <property type="entry name" value="Galactose-binding domain-like"/>
    <property type="match status" value="1"/>
</dbReference>
<dbReference type="OrthoDB" id="42561at2759"/>
<evidence type="ECO:0000256" key="1">
    <source>
        <dbReference type="ARBA" id="ARBA00004173"/>
    </source>
</evidence>
<dbReference type="InterPro" id="IPR008979">
    <property type="entry name" value="Galactose-bd-like_sf"/>
</dbReference>
<evidence type="ECO:0000313" key="7">
    <source>
        <dbReference type="Proteomes" id="UP000215335"/>
    </source>
</evidence>
<evidence type="ECO:0000256" key="4">
    <source>
        <dbReference type="ARBA" id="ARBA00023186"/>
    </source>
</evidence>
<evidence type="ECO:0000256" key="2">
    <source>
        <dbReference type="ARBA" id="ARBA00007884"/>
    </source>
</evidence>
<dbReference type="Gene3D" id="2.60.120.430">
    <property type="entry name" value="Galactose-binding lectin"/>
    <property type="match status" value="1"/>
</dbReference>
<organism evidence="6 7">
    <name type="scientific">Trichomalopsis sarcophagae</name>
    <dbReference type="NCBI Taxonomy" id="543379"/>
    <lineage>
        <taxon>Eukaryota</taxon>
        <taxon>Metazoa</taxon>
        <taxon>Ecdysozoa</taxon>
        <taxon>Arthropoda</taxon>
        <taxon>Hexapoda</taxon>
        <taxon>Insecta</taxon>
        <taxon>Pterygota</taxon>
        <taxon>Neoptera</taxon>
        <taxon>Endopterygota</taxon>
        <taxon>Hymenoptera</taxon>
        <taxon>Apocrita</taxon>
        <taxon>Proctotrupomorpha</taxon>
        <taxon>Chalcidoidea</taxon>
        <taxon>Pteromalidae</taxon>
        <taxon>Pteromalinae</taxon>
        <taxon>Trichomalopsis</taxon>
    </lineage>
</organism>
<dbReference type="GO" id="GO:0032981">
    <property type="term" value="P:mitochondrial respiratory chain complex I assembly"/>
    <property type="evidence" value="ECO:0007669"/>
    <property type="project" value="TreeGrafter"/>
</dbReference>
<comment type="caution">
    <text evidence="6">The sequence shown here is derived from an EMBL/GenBank/DDBJ whole genome shotgun (WGS) entry which is preliminary data.</text>
</comment>
<dbReference type="GO" id="GO:0051082">
    <property type="term" value="F:unfolded protein binding"/>
    <property type="evidence" value="ECO:0007669"/>
    <property type="project" value="TreeGrafter"/>
</dbReference>
<comment type="similarity">
    <text evidence="2">Belongs to the CIA30 family.</text>
</comment>
<dbReference type="PANTHER" id="PTHR13194">
    <property type="entry name" value="COMPLEX I INTERMEDIATE-ASSOCIATED PROTEIN 30"/>
    <property type="match status" value="1"/>
</dbReference>
<dbReference type="AlphaFoldDB" id="A0A232ELE8"/>
<reference evidence="6 7" key="1">
    <citation type="journal article" date="2017" name="Curr. Biol.">
        <title>The Evolution of Venom by Co-option of Single-Copy Genes.</title>
        <authorList>
            <person name="Martinson E.O."/>
            <person name="Mrinalini"/>
            <person name="Kelkar Y.D."/>
            <person name="Chang C.H."/>
            <person name="Werren J.H."/>
        </authorList>
    </citation>
    <scope>NUCLEOTIDE SEQUENCE [LARGE SCALE GENOMIC DNA]</scope>
    <source>
        <strain evidence="6 7">Alberta</strain>
        <tissue evidence="6">Whole body</tissue>
    </source>
</reference>
<name>A0A232ELE8_9HYME</name>
<dbReference type="PANTHER" id="PTHR13194:SF18">
    <property type="entry name" value="COMPLEX I INTERMEDIATE-ASSOCIATED PROTEIN 30, MITOCHONDRIAL"/>
    <property type="match status" value="1"/>
</dbReference>
<feature type="domain" description="NADH:ubiquinone oxidoreductase intermediate-associated protein 30" evidence="5">
    <location>
        <begin position="99"/>
        <end position="268"/>
    </location>
</feature>
<dbReference type="Proteomes" id="UP000215335">
    <property type="component" value="Unassembled WGS sequence"/>
</dbReference>
<dbReference type="InterPro" id="IPR013857">
    <property type="entry name" value="NADH-UbQ_OxRdtase-assoc_prot30"/>
</dbReference>
<sequence length="474" mass="54237">MTLPWARIVLRTVSKRSFHTTKRATLFHEWPDKEGYLQKTDEEKEWEKLSFKKRLLLEWKLMRIGIKEWTQQLVSSAIRGPRLLIGEGEVDVVWRFKGDPNELKEWVVTTDKDNNIGFSTAQLDYTPQSKGLFHGFLDTKVPPDGEIKNTGYCNLRLTPRLTPFKSKEQLDWSCFTHIVFRVRGDGRIYTVNLHLHRKADICMYDLYHYFIWTRGGPYWQYVRIPFSKFLFAYKGRIQAGNPPIALHEISTISFTIADQITGPFRFEIDFIGLEYDHSHLEEHARLPSGVIFLGQNFVEATLLTGGGKERYLIYDAAATKATSLATTRHVRGTGIKPTHVKDRNIVPTNNLSATGSRKLPSFEACEVQVRAIHPSARSEIPANPRSQRATYSPELFQIAYTRGSQYSSYAEKVGNSPDIFSLYDLLNFLFGLLKVFDQSGFDFCSPSATLPFELLLSGVSIVVVYAVESRPKLF</sequence>
<accession>A0A232ELE8</accession>
<comment type="subcellular location">
    <subcellularLocation>
        <location evidence="1">Mitochondrion</location>
    </subcellularLocation>
</comment>
<keyword evidence="7" id="KW-1185">Reference proteome</keyword>
<protein>
    <recommendedName>
        <fullName evidence="5">NADH:ubiquinone oxidoreductase intermediate-associated protein 30 domain-containing protein</fullName>
    </recommendedName>
</protein>
<keyword evidence="4" id="KW-0143">Chaperone</keyword>
<evidence type="ECO:0000259" key="5">
    <source>
        <dbReference type="Pfam" id="PF08547"/>
    </source>
</evidence>
<proteinExistence type="inferred from homology"/>
<dbReference type="InterPro" id="IPR039131">
    <property type="entry name" value="NDUFAF1"/>
</dbReference>